<dbReference type="GO" id="GO:0005874">
    <property type="term" value="C:microtubule"/>
    <property type="evidence" value="ECO:0007669"/>
    <property type="project" value="UniProtKB-UniRule"/>
</dbReference>
<evidence type="ECO:0000256" key="8">
    <source>
        <dbReference type="ARBA" id="ARBA00023175"/>
    </source>
</evidence>
<organism evidence="14 15">
    <name type="scientific">Apteryx owenii</name>
    <name type="common">Little spotted kiwi</name>
    <dbReference type="NCBI Taxonomy" id="8824"/>
    <lineage>
        <taxon>Eukaryota</taxon>
        <taxon>Metazoa</taxon>
        <taxon>Chordata</taxon>
        <taxon>Craniata</taxon>
        <taxon>Vertebrata</taxon>
        <taxon>Euteleostomi</taxon>
        <taxon>Archelosauria</taxon>
        <taxon>Archosauria</taxon>
        <taxon>Dinosauria</taxon>
        <taxon>Saurischia</taxon>
        <taxon>Theropoda</taxon>
        <taxon>Coelurosauria</taxon>
        <taxon>Aves</taxon>
        <taxon>Palaeognathae</taxon>
        <taxon>Apterygiformes</taxon>
        <taxon>Apterygidae</taxon>
        <taxon>Apteryx</taxon>
    </lineage>
</organism>
<name>A0A8B9P8T0_APTOW</name>
<reference evidence="14" key="2">
    <citation type="submission" date="2025-09" db="UniProtKB">
        <authorList>
            <consortium name="Ensembl"/>
        </authorList>
    </citation>
    <scope>IDENTIFICATION</scope>
</reference>
<dbReference type="PROSITE" id="PS50005">
    <property type="entry name" value="TPR"/>
    <property type="match status" value="2"/>
</dbReference>
<evidence type="ECO:0000256" key="12">
    <source>
        <dbReference type="SAM" id="Coils"/>
    </source>
</evidence>
<evidence type="ECO:0000256" key="3">
    <source>
        <dbReference type="ARBA" id="ARBA00022490"/>
    </source>
</evidence>
<dbReference type="InterPro" id="IPR019734">
    <property type="entry name" value="TPR_rpt"/>
</dbReference>
<keyword evidence="9 11" id="KW-0206">Cytoskeleton</keyword>
<dbReference type="FunFam" id="1.25.40.10:FF:000003">
    <property type="entry name" value="kinesin light chain isoform X1"/>
    <property type="match status" value="1"/>
</dbReference>
<dbReference type="PROSITE" id="PS01160">
    <property type="entry name" value="KINESIN_LIGHT"/>
    <property type="match status" value="1"/>
</dbReference>
<feature type="coiled-coil region" evidence="12">
    <location>
        <begin position="206"/>
        <end position="268"/>
    </location>
</feature>
<dbReference type="PRINTS" id="PR00381">
    <property type="entry name" value="KINESINLIGHT"/>
</dbReference>
<evidence type="ECO:0000256" key="7">
    <source>
        <dbReference type="ARBA" id="ARBA00023054"/>
    </source>
</evidence>
<feature type="compositionally biased region" description="Basic and acidic residues" evidence="13">
    <location>
        <begin position="273"/>
        <end position="293"/>
    </location>
</feature>
<feature type="repeat" description="TPR" evidence="10">
    <location>
        <begin position="372"/>
        <end position="405"/>
    </location>
</feature>
<dbReference type="InterPro" id="IPR015792">
    <property type="entry name" value="Kinesin_light_repeat"/>
</dbReference>
<feature type="compositionally biased region" description="Low complexity" evidence="13">
    <location>
        <begin position="735"/>
        <end position="754"/>
    </location>
</feature>
<reference evidence="14" key="1">
    <citation type="submission" date="2025-08" db="UniProtKB">
        <authorList>
            <consortium name="Ensembl"/>
        </authorList>
    </citation>
    <scope>IDENTIFICATION</scope>
</reference>
<keyword evidence="7 12" id="KW-0175">Coiled coil</keyword>
<dbReference type="Gene3D" id="1.25.40.10">
    <property type="entry name" value="Tetratricopeptide repeat domain"/>
    <property type="match status" value="1"/>
</dbReference>
<evidence type="ECO:0000313" key="15">
    <source>
        <dbReference type="Proteomes" id="UP000694424"/>
    </source>
</evidence>
<dbReference type="Ensembl" id="ENSAOWT00000009176.1">
    <property type="protein sequence ID" value="ENSAOWP00000008110.1"/>
    <property type="gene ID" value="ENSAOWG00000005548.1"/>
</dbReference>
<evidence type="ECO:0000256" key="4">
    <source>
        <dbReference type="ARBA" id="ARBA00022701"/>
    </source>
</evidence>
<protein>
    <recommendedName>
        <fullName evidence="11">Kinesin light chain</fullName>
    </recommendedName>
</protein>
<feature type="region of interest" description="Disordered" evidence="13">
    <location>
        <begin position="645"/>
        <end position="675"/>
    </location>
</feature>
<evidence type="ECO:0000256" key="9">
    <source>
        <dbReference type="ARBA" id="ARBA00023212"/>
    </source>
</evidence>
<feature type="repeat" description="TPR" evidence="10">
    <location>
        <begin position="414"/>
        <end position="447"/>
    </location>
</feature>
<evidence type="ECO:0000256" key="10">
    <source>
        <dbReference type="PROSITE-ProRule" id="PRU00339"/>
    </source>
</evidence>
<evidence type="ECO:0000256" key="11">
    <source>
        <dbReference type="RuleBase" id="RU367020"/>
    </source>
</evidence>
<comment type="subcellular location">
    <subcellularLocation>
        <location evidence="1 11">Cytoplasm</location>
        <location evidence="1 11">Cytoskeleton</location>
    </subcellularLocation>
</comment>
<dbReference type="GO" id="GO:0007018">
    <property type="term" value="P:microtubule-based movement"/>
    <property type="evidence" value="ECO:0007669"/>
    <property type="project" value="TreeGrafter"/>
</dbReference>
<keyword evidence="8 11" id="KW-0505">Motor protein</keyword>
<sequence>MFTRRLSALLPLGDTRAALADFGAGGAPLLRRRHRNSNCAAGGFPVAPCAWNRISSRDTVWLAAECLVPAFLLGPQGSAADVVGPTSCRCLCSSARRSAGAPGSADAGQAAAGIQGCRSRTMSTMVYPREEKLDKLSQEEIISNTKLVMQGLEALKNEHNSILHSLLETIKCLKKDEEANLVHEKSNLLRKSVEMIELGLGEAQVMMALSNHLNAVESEKQKLRAQVRRLCQENQWLRDELANTQQKLQRSEQTVAQLEEEKKHLEFMNQLKKYDEDVSPSEEKEGDSTKDSLDDLFPNEEEEQGPGLPHQHSSAVAAAQQGGYEIPARLRTLHNLVIQYASQGRYEVAVPLCKQALEDLEKTSGHDHPDVATMLNILALVYRDQNKYKEAAHLLNDALSIREKTLGKDHPAVAATLNNLAVLYGKRGKYKEAEPLCKRALEIREKVLGKDHPDVAKQLNNLALLCQNQGKYEEVEYYYCRALEIYESRLGPDDPNVAKTKNNLASCYLKQGKYKDAEVLYKEILTRAHVKEFGSVDDEHKPIWMHAEEREEMSKSKHRDSAPYAEYGGWYKACKVSSPTVNTTLRNLGALYRRQGKLEAAETLEECAVRSRRQGIDPINQTKVVEILKEGNGTERRRSLGGSVKYENATDGSEEVSMGVEWSGDGSGTLQRSSSLGKIRDVIRRSSEMLVKKLQGNGPLEPRNTSMKRAASLNYLHKSSDASFEGTQGLRAESRGLSASSMDLSSHSSLLASN</sequence>
<feature type="region of interest" description="Disordered" evidence="13">
    <location>
        <begin position="734"/>
        <end position="754"/>
    </location>
</feature>
<comment type="function">
    <text evidence="11">Kinesin is a microtubule-associated force-producing protein that play a role in organelle transport.</text>
</comment>
<evidence type="ECO:0000256" key="13">
    <source>
        <dbReference type="SAM" id="MobiDB-lite"/>
    </source>
</evidence>
<evidence type="ECO:0000256" key="1">
    <source>
        <dbReference type="ARBA" id="ARBA00004245"/>
    </source>
</evidence>
<evidence type="ECO:0000256" key="5">
    <source>
        <dbReference type="ARBA" id="ARBA00022737"/>
    </source>
</evidence>
<dbReference type="PANTHER" id="PTHR45783:SF6">
    <property type="entry name" value="KINESIN LIGHT CHAIN 4"/>
    <property type="match status" value="1"/>
</dbReference>
<feature type="region of interest" description="Disordered" evidence="13">
    <location>
        <begin position="273"/>
        <end position="318"/>
    </location>
</feature>
<dbReference type="InterPro" id="IPR002151">
    <property type="entry name" value="Kinesin_light"/>
</dbReference>
<dbReference type="Pfam" id="PF13374">
    <property type="entry name" value="TPR_10"/>
    <property type="match status" value="2"/>
</dbReference>
<evidence type="ECO:0000256" key="6">
    <source>
        <dbReference type="ARBA" id="ARBA00022803"/>
    </source>
</evidence>
<keyword evidence="5" id="KW-0677">Repeat</keyword>
<dbReference type="Pfam" id="PF13424">
    <property type="entry name" value="TPR_12"/>
    <property type="match status" value="2"/>
</dbReference>
<keyword evidence="4 11" id="KW-0493">Microtubule</keyword>
<dbReference type="Proteomes" id="UP000694424">
    <property type="component" value="Unplaced"/>
</dbReference>
<dbReference type="SMART" id="SM00028">
    <property type="entry name" value="TPR"/>
    <property type="match status" value="5"/>
</dbReference>
<comment type="subunit">
    <text evidence="11">Oligomeric complex composed of two heavy chains and two light chains.</text>
</comment>
<evidence type="ECO:0000313" key="14">
    <source>
        <dbReference type="Ensembl" id="ENSAOWP00000008110.1"/>
    </source>
</evidence>
<keyword evidence="15" id="KW-1185">Reference proteome</keyword>
<dbReference type="GO" id="GO:0005737">
    <property type="term" value="C:cytoplasm"/>
    <property type="evidence" value="ECO:0007669"/>
    <property type="project" value="TreeGrafter"/>
</dbReference>
<dbReference type="PANTHER" id="PTHR45783">
    <property type="entry name" value="KINESIN LIGHT CHAIN"/>
    <property type="match status" value="1"/>
</dbReference>
<dbReference type="GO" id="GO:0019894">
    <property type="term" value="F:kinesin binding"/>
    <property type="evidence" value="ECO:0007669"/>
    <property type="project" value="TreeGrafter"/>
</dbReference>
<dbReference type="AlphaFoldDB" id="A0A8B9P8T0"/>
<evidence type="ECO:0000256" key="2">
    <source>
        <dbReference type="ARBA" id="ARBA00009622"/>
    </source>
</evidence>
<dbReference type="GO" id="GO:0005871">
    <property type="term" value="C:kinesin complex"/>
    <property type="evidence" value="ECO:0007669"/>
    <property type="project" value="UniProtKB-UniRule"/>
</dbReference>
<comment type="similarity">
    <text evidence="2 11">Belongs to the kinesin light chain family.</text>
</comment>
<dbReference type="InterPro" id="IPR011990">
    <property type="entry name" value="TPR-like_helical_dom_sf"/>
</dbReference>
<dbReference type="SUPFAM" id="SSF48452">
    <property type="entry name" value="TPR-like"/>
    <property type="match status" value="2"/>
</dbReference>
<accession>A0A8B9P8T0</accession>
<keyword evidence="6 10" id="KW-0802">TPR repeat</keyword>
<keyword evidence="3 11" id="KW-0963">Cytoplasm</keyword>
<proteinExistence type="inferred from homology"/>